<sequence>MSLSRIESALKRIGLDRYMMLLVLTVLLASFAPASGDFAAVLRQITWWAVSLLFFIYGAKLSTATIVTGLANWKLQLGVLLCTFALFPLLTLAMKPMILMGLPVAIGVGFLYIGCMPSTVQSSIAFTSVSNGNVAGAVCAASISNLIGVILSPLLFMALIPGTSGYGIEPSAIWKIVQQILLPFAVGQLCRPLLANFLNKYKTPTMVVDRGSILLIVYSAFSAGVVNGIWQVVQPAQLLMLIGFCAALLAVVMGIAITAGRLAGMSKADLLALFYCGSTKSLATGLPMAGILFAGQDISLIVLPLMIFHLLQLVVCAILSQRVRA</sequence>
<accession>A0A3S3VMZ2</accession>
<dbReference type="AlphaFoldDB" id="A0A3S3VMZ2"/>
<keyword evidence="1" id="KW-0812">Transmembrane</keyword>
<feature type="transmembrane region" description="Helical" evidence="1">
    <location>
        <begin position="132"/>
        <end position="160"/>
    </location>
</feature>
<keyword evidence="1" id="KW-1133">Transmembrane helix</keyword>
<feature type="transmembrane region" description="Helical" evidence="1">
    <location>
        <begin position="77"/>
        <end position="94"/>
    </location>
</feature>
<reference evidence="2 3" key="1">
    <citation type="journal article" date="2015" name="Int. J. Syst. Evol. Microbiol.">
        <title>Gemmobacter intermedius sp. nov., isolated from a white stork (Ciconia ciconia).</title>
        <authorList>
            <person name="Kampfer P."/>
            <person name="Jerzak L."/>
            <person name="Wilharm G."/>
            <person name="Golke J."/>
            <person name="Busse H.J."/>
            <person name="Glaeser S.P."/>
        </authorList>
    </citation>
    <scope>NUCLEOTIDE SEQUENCE [LARGE SCALE GENOMIC DNA]</scope>
    <source>
        <strain evidence="2 3">119/4</strain>
    </source>
</reference>
<dbReference type="GO" id="GO:0005886">
    <property type="term" value="C:plasma membrane"/>
    <property type="evidence" value="ECO:0007669"/>
    <property type="project" value="TreeGrafter"/>
</dbReference>
<dbReference type="InterPro" id="IPR016833">
    <property type="entry name" value="Put_Na-Bile_cotransptr"/>
</dbReference>
<feature type="transmembrane region" description="Helical" evidence="1">
    <location>
        <begin position="211"/>
        <end position="230"/>
    </location>
</feature>
<keyword evidence="3" id="KW-1185">Reference proteome</keyword>
<dbReference type="Pfam" id="PF13593">
    <property type="entry name" value="SBF_like"/>
    <property type="match status" value="1"/>
</dbReference>
<proteinExistence type="predicted"/>
<evidence type="ECO:0000313" key="2">
    <source>
        <dbReference type="EMBL" id="RWY39222.1"/>
    </source>
</evidence>
<dbReference type="InterPro" id="IPR038770">
    <property type="entry name" value="Na+/solute_symporter_sf"/>
</dbReference>
<feature type="transmembrane region" description="Helical" evidence="1">
    <location>
        <begin position="236"/>
        <end position="258"/>
    </location>
</feature>
<keyword evidence="1" id="KW-0472">Membrane</keyword>
<dbReference type="RefSeq" id="WP_128490173.1">
    <property type="nucleotide sequence ID" value="NZ_JBHLXB010000029.1"/>
</dbReference>
<evidence type="ECO:0000256" key="1">
    <source>
        <dbReference type="SAM" id="Phobius"/>
    </source>
</evidence>
<dbReference type="Proteomes" id="UP000287168">
    <property type="component" value="Unassembled WGS sequence"/>
</dbReference>
<feature type="transmembrane region" description="Helical" evidence="1">
    <location>
        <begin position="100"/>
        <end position="120"/>
    </location>
</feature>
<dbReference type="PANTHER" id="PTHR18640:SF5">
    <property type="entry name" value="SODIUM_BILE ACID COTRANSPORTER 7"/>
    <property type="match status" value="1"/>
</dbReference>
<dbReference type="PANTHER" id="PTHR18640">
    <property type="entry name" value="SOLUTE CARRIER FAMILY 10 MEMBER 7"/>
    <property type="match status" value="1"/>
</dbReference>
<dbReference type="OrthoDB" id="9792271at2"/>
<feature type="transmembrane region" description="Helical" evidence="1">
    <location>
        <begin position="180"/>
        <end position="199"/>
    </location>
</feature>
<comment type="caution">
    <text evidence="2">The sequence shown here is derived from an EMBL/GenBank/DDBJ whole genome shotgun (WGS) entry which is preliminary data.</text>
</comment>
<dbReference type="Gene3D" id="1.20.1530.20">
    <property type="match status" value="1"/>
</dbReference>
<feature type="transmembrane region" description="Helical" evidence="1">
    <location>
        <begin position="300"/>
        <end position="319"/>
    </location>
</feature>
<name>A0A3S3VMZ2_9RHOB</name>
<dbReference type="EMBL" id="SBLC01000024">
    <property type="protein sequence ID" value="RWY39222.1"/>
    <property type="molecule type" value="Genomic_DNA"/>
</dbReference>
<organism evidence="2 3">
    <name type="scientific">Falsigemmobacter intermedius</name>
    <dbReference type="NCBI Taxonomy" id="1553448"/>
    <lineage>
        <taxon>Bacteria</taxon>
        <taxon>Pseudomonadati</taxon>
        <taxon>Pseudomonadota</taxon>
        <taxon>Alphaproteobacteria</taxon>
        <taxon>Rhodobacterales</taxon>
        <taxon>Paracoccaceae</taxon>
        <taxon>Falsigemmobacter</taxon>
    </lineage>
</organism>
<protein>
    <submittedName>
        <fullName evidence="2">Bile acid:sodium symporter</fullName>
    </submittedName>
</protein>
<feature type="transmembrane region" description="Helical" evidence="1">
    <location>
        <begin position="270"/>
        <end position="294"/>
    </location>
</feature>
<evidence type="ECO:0000313" key="3">
    <source>
        <dbReference type="Proteomes" id="UP000287168"/>
    </source>
</evidence>
<dbReference type="PIRSF" id="PIRSF026166">
    <property type="entry name" value="UCP026166"/>
    <property type="match status" value="1"/>
</dbReference>
<gene>
    <name evidence="2" type="ORF">EP867_14335</name>
</gene>
<feature type="transmembrane region" description="Helical" evidence="1">
    <location>
        <begin position="46"/>
        <end position="70"/>
    </location>
</feature>